<evidence type="ECO:0000313" key="1">
    <source>
        <dbReference type="EMBL" id="KAG9245072.1"/>
    </source>
</evidence>
<organism evidence="1 2">
    <name type="scientific">Calycina marina</name>
    <dbReference type="NCBI Taxonomy" id="1763456"/>
    <lineage>
        <taxon>Eukaryota</taxon>
        <taxon>Fungi</taxon>
        <taxon>Dikarya</taxon>
        <taxon>Ascomycota</taxon>
        <taxon>Pezizomycotina</taxon>
        <taxon>Leotiomycetes</taxon>
        <taxon>Helotiales</taxon>
        <taxon>Pezizellaceae</taxon>
        <taxon>Calycina</taxon>
    </lineage>
</organism>
<dbReference type="OrthoDB" id="3542933at2759"/>
<gene>
    <name evidence="1" type="ORF">BJ878DRAFT_541635</name>
</gene>
<dbReference type="EMBL" id="MU253866">
    <property type="protein sequence ID" value="KAG9245072.1"/>
    <property type="molecule type" value="Genomic_DNA"/>
</dbReference>
<reference evidence="1" key="1">
    <citation type="journal article" date="2021" name="IMA Fungus">
        <title>Genomic characterization of three marine fungi, including Emericellopsis atlantica sp. nov. with signatures of a generalist lifestyle and marine biomass degradation.</title>
        <authorList>
            <person name="Hagestad O.C."/>
            <person name="Hou L."/>
            <person name="Andersen J.H."/>
            <person name="Hansen E.H."/>
            <person name="Altermark B."/>
            <person name="Li C."/>
            <person name="Kuhnert E."/>
            <person name="Cox R.J."/>
            <person name="Crous P.W."/>
            <person name="Spatafora J.W."/>
            <person name="Lail K."/>
            <person name="Amirebrahimi M."/>
            <person name="Lipzen A."/>
            <person name="Pangilinan J."/>
            <person name="Andreopoulos W."/>
            <person name="Hayes R.D."/>
            <person name="Ng V."/>
            <person name="Grigoriev I.V."/>
            <person name="Jackson S.A."/>
            <person name="Sutton T.D.S."/>
            <person name="Dobson A.D.W."/>
            <person name="Rama T."/>
        </authorList>
    </citation>
    <scope>NUCLEOTIDE SEQUENCE</scope>
    <source>
        <strain evidence="1">TRa3180A</strain>
    </source>
</reference>
<protein>
    <submittedName>
        <fullName evidence="1">Uncharacterized protein</fullName>
    </submittedName>
</protein>
<evidence type="ECO:0000313" key="2">
    <source>
        <dbReference type="Proteomes" id="UP000887226"/>
    </source>
</evidence>
<proteinExistence type="predicted"/>
<keyword evidence="2" id="KW-1185">Reference proteome</keyword>
<dbReference type="Proteomes" id="UP000887226">
    <property type="component" value="Unassembled WGS sequence"/>
</dbReference>
<dbReference type="AlphaFoldDB" id="A0A9P7Z4M5"/>
<sequence>MAGTINLSLLAEFHGELAQALPPYEHDLYLHILQIAKAGKMMIQARTGHVTEINVEDEKLRKFILAGSKTIFKGDKHIAFRLCGPSALKVQEYYSDPASARVDSSLFLWRLMIWRLWGWGRPELMEKLATIINVNEGLIVLNQIDTDLGTPLTSMGVYGKIILPVAKREAILKGISRVIDALVAQQSLLSFKALQDIFVQANIIYLPSTGLVLWLILCDLAEFGFCTQPTIEDLVTKLGSPPYVKKKKGKGGSGPVKGLFVVEQSSKGGHKIPYSTTQGVRNGLSQVFEALKFHLDPMSQELQGRDFTVADLEHVLCKIARCAGN</sequence>
<name>A0A9P7Z4M5_9HELO</name>
<accession>A0A9P7Z4M5</accession>
<comment type="caution">
    <text evidence="1">The sequence shown here is derived from an EMBL/GenBank/DDBJ whole genome shotgun (WGS) entry which is preliminary data.</text>
</comment>